<dbReference type="GO" id="GO:0005886">
    <property type="term" value="C:plasma membrane"/>
    <property type="evidence" value="ECO:0007669"/>
    <property type="project" value="UniProtKB-SubCell"/>
</dbReference>
<evidence type="ECO:0000256" key="4">
    <source>
        <dbReference type="ARBA" id="ARBA00022692"/>
    </source>
</evidence>
<evidence type="ECO:0000256" key="3">
    <source>
        <dbReference type="ARBA" id="ARBA00022475"/>
    </source>
</evidence>
<dbReference type="Pfam" id="PF07690">
    <property type="entry name" value="MFS_1"/>
    <property type="match status" value="2"/>
</dbReference>
<organism evidence="9 10">
    <name type="scientific">Rhizobium oryziradicis</name>
    <dbReference type="NCBI Taxonomy" id="1867956"/>
    <lineage>
        <taxon>Bacteria</taxon>
        <taxon>Pseudomonadati</taxon>
        <taxon>Pseudomonadota</taxon>
        <taxon>Alphaproteobacteria</taxon>
        <taxon>Hyphomicrobiales</taxon>
        <taxon>Rhizobiaceae</taxon>
        <taxon>Rhizobium/Agrobacterium group</taxon>
        <taxon>Rhizobium</taxon>
    </lineage>
</organism>
<keyword evidence="10" id="KW-1185">Reference proteome</keyword>
<sequence>MNRIVPLILAVALFMENMDSTVIATALPAIAHDLGVGPITLKLALTAYMVALAIFIPVSGWMADKFGAKLIFRSAIVVFTIGSICCAISSSLFEFVGARFLQGIGGAMMTPVGRLVLLRTTKREELVSAMALLTIPALVGPLAGPPIGGFITTYFTWHWIFLINVPISVVGIILATIYLPEIETIKTAPIDYIGFALTSLAASGVVFGLSVISLPALPPEIGIAAVIIGVLCGGYYIIHARRHPAPLLNLNLFRKPAFRAAQTGGTIFRISTGAIPFLMPLMLQLGFGMTPFESGMTTFVGAIGAITTKFMAKRVFAAAGFRTVLITAAIAGSATTFMNAFFTPQTPHALLMFFLLVSGFCRSFFFTGTNALGYADIDNVEASQATSIASVLQQVSLALGVACAAFILEASTTLTGDHLSLGDFHLAFAVVALLSLAAAIPYIRLSKDAGADVSGHRKPVVVAAVAENAPVK</sequence>
<gene>
    <name evidence="9" type="ORF">BJF95_11275</name>
</gene>
<feature type="transmembrane region" description="Helical" evidence="7">
    <location>
        <begin position="192"/>
        <end position="215"/>
    </location>
</feature>
<dbReference type="OrthoDB" id="9812221at2"/>
<dbReference type="PANTHER" id="PTHR42718:SF46">
    <property type="entry name" value="BLR6921 PROTEIN"/>
    <property type="match status" value="1"/>
</dbReference>
<feature type="transmembrane region" description="Helical" evidence="7">
    <location>
        <begin position="36"/>
        <end position="58"/>
    </location>
</feature>
<dbReference type="GO" id="GO:0022857">
    <property type="term" value="F:transmembrane transporter activity"/>
    <property type="evidence" value="ECO:0007669"/>
    <property type="project" value="InterPro"/>
</dbReference>
<accession>A0A1Q8ZUW9</accession>
<dbReference type="Proteomes" id="UP000186894">
    <property type="component" value="Unassembled WGS sequence"/>
</dbReference>
<dbReference type="InterPro" id="IPR004638">
    <property type="entry name" value="EmrB-like"/>
</dbReference>
<feature type="transmembrane region" description="Helical" evidence="7">
    <location>
        <begin position="129"/>
        <end position="151"/>
    </location>
</feature>
<evidence type="ECO:0000256" key="7">
    <source>
        <dbReference type="SAM" id="Phobius"/>
    </source>
</evidence>
<dbReference type="CDD" id="cd17503">
    <property type="entry name" value="MFS_LmrB_MDR_like"/>
    <property type="match status" value="1"/>
</dbReference>
<dbReference type="EMBL" id="MKIM01000024">
    <property type="protein sequence ID" value="OLP45708.1"/>
    <property type="molecule type" value="Genomic_DNA"/>
</dbReference>
<name>A0A1Q8ZUW9_9HYPH</name>
<feature type="transmembrane region" description="Helical" evidence="7">
    <location>
        <begin position="157"/>
        <end position="180"/>
    </location>
</feature>
<feature type="transmembrane region" description="Helical" evidence="7">
    <location>
        <begin position="99"/>
        <end position="117"/>
    </location>
</feature>
<dbReference type="PANTHER" id="PTHR42718">
    <property type="entry name" value="MAJOR FACILITATOR SUPERFAMILY MULTIDRUG TRANSPORTER MFSC"/>
    <property type="match status" value="1"/>
</dbReference>
<feature type="transmembrane region" description="Helical" evidence="7">
    <location>
        <begin position="324"/>
        <end position="342"/>
    </location>
</feature>
<evidence type="ECO:0000313" key="10">
    <source>
        <dbReference type="Proteomes" id="UP000186894"/>
    </source>
</evidence>
<comment type="caution">
    <text evidence="9">The sequence shown here is derived from an EMBL/GenBank/DDBJ whole genome shotgun (WGS) entry which is preliminary data.</text>
</comment>
<feature type="transmembrane region" description="Helical" evidence="7">
    <location>
        <begin position="260"/>
        <end position="283"/>
    </location>
</feature>
<feature type="transmembrane region" description="Helical" evidence="7">
    <location>
        <begin position="295"/>
        <end position="312"/>
    </location>
</feature>
<dbReference type="STRING" id="1867956.BJF95_11275"/>
<feature type="transmembrane region" description="Helical" evidence="7">
    <location>
        <begin position="70"/>
        <end position="93"/>
    </location>
</feature>
<dbReference type="Gene3D" id="1.20.1250.20">
    <property type="entry name" value="MFS general substrate transporter like domains"/>
    <property type="match status" value="1"/>
</dbReference>
<evidence type="ECO:0000256" key="2">
    <source>
        <dbReference type="ARBA" id="ARBA00022448"/>
    </source>
</evidence>
<keyword evidence="3" id="KW-1003">Cell membrane</keyword>
<evidence type="ECO:0000256" key="5">
    <source>
        <dbReference type="ARBA" id="ARBA00022989"/>
    </source>
</evidence>
<keyword evidence="6 7" id="KW-0472">Membrane</keyword>
<proteinExistence type="predicted"/>
<dbReference type="InterPro" id="IPR011701">
    <property type="entry name" value="MFS"/>
</dbReference>
<reference evidence="9 10" key="1">
    <citation type="submission" date="2016-09" db="EMBL/GenBank/DDBJ databases">
        <title>Rhizobium oryziradicis sp. nov., isolated from the root of rice.</title>
        <authorList>
            <person name="Zhao J."/>
            <person name="Zhang X."/>
        </authorList>
    </citation>
    <scope>NUCLEOTIDE SEQUENCE [LARGE SCALE GENOMIC DNA]</scope>
    <source>
        <strain evidence="9 10">N19</strain>
    </source>
</reference>
<feature type="transmembrane region" description="Helical" evidence="7">
    <location>
        <begin position="388"/>
        <end position="408"/>
    </location>
</feature>
<evidence type="ECO:0000313" key="9">
    <source>
        <dbReference type="EMBL" id="OLP45708.1"/>
    </source>
</evidence>
<dbReference type="PRINTS" id="PR01036">
    <property type="entry name" value="TCRTETB"/>
</dbReference>
<feature type="transmembrane region" description="Helical" evidence="7">
    <location>
        <begin position="221"/>
        <end position="239"/>
    </location>
</feature>
<protein>
    <submittedName>
        <fullName evidence="9">MFS transporter</fullName>
    </submittedName>
</protein>
<dbReference type="SUPFAM" id="SSF103473">
    <property type="entry name" value="MFS general substrate transporter"/>
    <property type="match status" value="1"/>
</dbReference>
<comment type="subcellular location">
    <subcellularLocation>
        <location evidence="1">Cell membrane</location>
        <topology evidence="1">Multi-pass membrane protein</topology>
    </subcellularLocation>
</comment>
<keyword evidence="2" id="KW-0813">Transport</keyword>
<feature type="transmembrane region" description="Helical" evidence="7">
    <location>
        <begin position="348"/>
        <end position="367"/>
    </location>
</feature>
<keyword evidence="5 7" id="KW-1133">Transmembrane helix</keyword>
<evidence type="ECO:0000259" key="8">
    <source>
        <dbReference type="PROSITE" id="PS50850"/>
    </source>
</evidence>
<dbReference type="AlphaFoldDB" id="A0A1Q8ZUW9"/>
<keyword evidence="4 7" id="KW-0812">Transmembrane</keyword>
<dbReference type="InterPro" id="IPR036259">
    <property type="entry name" value="MFS_trans_sf"/>
</dbReference>
<dbReference type="PROSITE" id="PS50850">
    <property type="entry name" value="MFS"/>
    <property type="match status" value="1"/>
</dbReference>
<feature type="transmembrane region" description="Helical" evidence="7">
    <location>
        <begin position="424"/>
        <end position="443"/>
    </location>
</feature>
<evidence type="ECO:0000256" key="6">
    <source>
        <dbReference type="ARBA" id="ARBA00023136"/>
    </source>
</evidence>
<feature type="domain" description="Major facilitator superfamily (MFS) profile" evidence="8">
    <location>
        <begin position="5"/>
        <end position="450"/>
    </location>
</feature>
<dbReference type="RefSeq" id="WP_075638717.1">
    <property type="nucleotide sequence ID" value="NZ_MKIM01000024.1"/>
</dbReference>
<dbReference type="Gene3D" id="1.20.1720.10">
    <property type="entry name" value="Multidrug resistance protein D"/>
    <property type="match status" value="1"/>
</dbReference>
<dbReference type="InterPro" id="IPR020846">
    <property type="entry name" value="MFS_dom"/>
</dbReference>
<evidence type="ECO:0000256" key="1">
    <source>
        <dbReference type="ARBA" id="ARBA00004651"/>
    </source>
</evidence>
<dbReference type="NCBIfam" id="TIGR00711">
    <property type="entry name" value="efflux_EmrB"/>
    <property type="match status" value="1"/>
</dbReference>